<keyword evidence="2 8" id="KW-0436">Ligase</keyword>
<evidence type="ECO:0000256" key="3">
    <source>
        <dbReference type="ARBA" id="ARBA00022741"/>
    </source>
</evidence>
<comment type="similarity">
    <text evidence="1 8">Belongs to the class-II aminoacyl-tRNA synthetase family.</text>
</comment>
<keyword evidence="4 8" id="KW-0067">ATP-binding</keyword>
<sequence length="674" mass="75896">MTKTVLLELGLEEMPAYLVTRSMDQLGQRVADFLKQHRLDFEKIETFSTPRRLAVRVKGLADRQQDLVEDFKGPSKKIALDAEGNFTKAAQGFVRGKGLTTDAIRFEEIKGEEYVYVTKEEKGQTVEEILPQLTETLEAMTFPVSMHWANYRFEYIRPVHTLTLLVDDKLLEARFLNLESGRLSRGHRFLGQEVSLASADSYEADLRQAFVIADPVERTQMIQDQIRDLEELHGVRVEIDPGLLNEVLNLVEYPTAFLGSFDPKYLDLPEEVLVTSMKAHQRYFVVRDQEGKLFPHFVSVRNGNADHIANVVKGNEKVLVARLEDGEFFWKEDQKLAIEDLLPKLAKVTFHEKIGTLAEHMERTAKIAAYLADQIGLSQEEQADLARAATIYKFDLLTGMVGEFDELQGIMGEKYALLAGEKPAVAQAIREHYLPNSSEGVLPESRVGAVLAVADKMDTLLSFFTAGLIPSGSNDPYALRRATQGIVRILDAFGWDLDLRELQDAFFQNQWYQHKDEILEFFNARIEKMMDASINKDIVRAVLANSQFKVSSRLLAAKALAQAAQAEGFKEAVENLSRVFNLAEKAEVVEVDASLLESDSEKALAEAVNGLTWSEDMAANMQELFALAPLIADFFENNMVMAEDLAVRANRLALLARLRQKASRLAHFTLLQTK</sequence>
<keyword evidence="10" id="KW-1185">Reference proteome</keyword>
<evidence type="ECO:0000256" key="2">
    <source>
        <dbReference type="ARBA" id="ARBA00022598"/>
    </source>
</evidence>
<dbReference type="SUPFAM" id="SSF109604">
    <property type="entry name" value="HD-domain/PDEase-like"/>
    <property type="match status" value="1"/>
</dbReference>
<dbReference type="PROSITE" id="PS50861">
    <property type="entry name" value="AA_TRNA_LIGASE_II_GLYAB"/>
    <property type="match status" value="1"/>
</dbReference>
<keyword evidence="3 8" id="KW-0547">Nucleotide-binding</keyword>
<organism evidence="9 10">
    <name type="scientific">Streptococcus danieliae</name>
    <dbReference type="NCBI Taxonomy" id="747656"/>
    <lineage>
        <taxon>Bacteria</taxon>
        <taxon>Bacillati</taxon>
        <taxon>Bacillota</taxon>
        <taxon>Bacilli</taxon>
        <taxon>Lactobacillales</taxon>
        <taxon>Streptococcaceae</taxon>
        <taxon>Streptococcus</taxon>
    </lineage>
</organism>
<protein>
    <recommendedName>
        <fullName evidence="8">Glycine--tRNA ligase beta subunit</fullName>
        <ecNumber evidence="8">6.1.1.14</ecNumber>
    </recommendedName>
    <alternativeName>
        <fullName evidence="8">Glycyl-tRNA synthetase beta subunit</fullName>
        <shortName evidence="8">GlyRS</shortName>
    </alternativeName>
</protein>
<proteinExistence type="inferred from homology"/>
<name>A0A7Z0LDX5_9STRE</name>
<comment type="catalytic activity">
    <reaction evidence="7 8">
        <text>tRNA(Gly) + glycine + ATP = glycyl-tRNA(Gly) + AMP + diphosphate</text>
        <dbReference type="Rhea" id="RHEA:16013"/>
        <dbReference type="Rhea" id="RHEA-COMP:9664"/>
        <dbReference type="Rhea" id="RHEA-COMP:9683"/>
        <dbReference type="ChEBI" id="CHEBI:30616"/>
        <dbReference type="ChEBI" id="CHEBI:33019"/>
        <dbReference type="ChEBI" id="CHEBI:57305"/>
        <dbReference type="ChEBI" id="CHEBI:78442"/>
        <dbReference type="ChEBI" id="CHEBI:78522"/>
        <dbReference type="ChEBI" id="CHEBI:456215"/>
        <dbReference type="EC" id="6.1.1.14"/>
    </reaction>
</comment>
<reference evidence="9 10" key="1">
    <citation type="submission" date="2020-07" db="EMBL/GenBank/DDBJ databases">
        <title>MOT database genomes.</title>
        <authorList>
            <person name="Joseph S."/>
            <person name="Aduse-Opoku J."/>
            <person name="Hashim A."/>
            <person name="Wade W."/>
            <person name="Curtis M."/>
        </authorList>
    </citation>
    <scope>NUCLEOTIDE SEQUENCE [LARGE SCALE GENOMIC DNA]</scope>
    <source>
        <strain evidence="9 10">CCW311</strain>
    </source>
</reference>
<evidence type="ECO:0000256" key="7">
    <source>
        <dbReference type="ARBA" id="ARBA00047937"/>
    </source>
</evidence>
<keyword evidence="5 8" id="KW-0648">Protein biosynthesis</keyword>
<dbReference type="Pfam" id="PF02092">
    <property type="entry name" value="tRNA_synt_2f"/>
    <property type="match status" value="1"/>
</dbReference>
<evidence type="ECO:0000313" key="9">
    <source>
        <dbReference type="EMBL" id="NYS49678.1"/>
    </source>
</evidence>
<evidence type="ECO:0000256" key="1">
    <source>
        <dbReference type="ARBA" id="ARBA00008226"/>
    </source>
</evidence>
<evidence type="ECO:0000313" key="10">
    <source>
        <dbReference type="Proteomes" id="UP000563349"/>
    </source>
</evidence>
<dbReference type="GO" id="GO:0005524">
    <property type="term" value="F:ATP binding"/>
    <property type="evidence" value="ECO:0007669"/>
    <property type="project" value="UniProtKB-UniRule"/>
</dbReference>
<dbReference type="PANTHER" id="PTHR30075">
    <property type="entry name" value="GLYCYL-TRNA SYNTHETASE"/>
    <property type="match status" value="1"/>
</dbReference>
<dbReference type="NCBIfam" id="TIGR00211">
    <property type="entry name" value="glyS"/>
    <property type="match status" value="1"/>
</dbReference>
<dbReference type="GO" id="GO:0005829">
    <property type="term" value="C:cytosol"/>
    <property type="evidence" value="ECO:0007669"/>
    <property type="project" value="TreeGrafter"/>
</dbReference>
<comment type="subcellular location">
    <subcellularLocation>
        <location evidence="8">Cytoplasm</location>
    </subcellularLocation>
</comment>
<dbReference type="GO" id="GO:0006426">
    <property type="term" value="P:glycyl-tRNA aminoacylation"/>
    <property type="evidence" value="ECO:0007669"/>
    <property type="project" value="UniProtKB-UniRule"/>
</dbReference>
<dbReference type="Proteomes" id="UP000563349">
    <property type="component" value="Unassembled WGS sequence"/>
</dbReference>
<dbReference type="PRINTS" id="PR01045">
    <property type="entry name" value="TRNASYNTHGB"/>
</dbReference>
<evidence type="ECO:0000256" key="6">
    <source>
        <dbReference type="ARBA" id="ARBA00023146"/>
    </source>
</evidence>
<dbReference type="InterPro" id="IPR015944">
    <property type="entry name" value="Gly-tRNA-synth_bsu"/>
</dbReference>
<dbReference type="EMBL" id="JACBYG010000096">
    <property type="protein sequence ID" value="NYS49678.1"/>
    <property type="molecule type" value="Genomic_DNA"/>
</dbReference>
<dbReference type="AlphaFoldDB" id="A0A7Z0LDX5"/>
<comment type="caution">
    <text evidence="9">The sequence shown here is derived from an EMBL/GenBank/DDBJ whole genome shotgun (WGS) entry which is preliminary data.</text>
</comment>
<keyword evidence="6 8" id="KW-0030">Aminoacyl-tRNA synthetase</keyword>
<dbReference type="InterPro" id="IPR006194">
    <property type="entry name" value="Gly-tRNA-synth_heterodimer"/>
</dbReference>
<accession>A0A7Z0LDX5</accession>
<dbReference type="RefSeq" id="WP_179924215.1">
    <property type="nucleotide sequence ID" value="NZ_CP128228.1"/>
</dbReference>
<dbReference type="PANTHER" id="PTHR30075:SF2">
    <property type="entry name" value="GLYCINE--TRNA LIGASE, CHLOROPLASTIC_MITOCHONDRIAL 2"/>
    <property type="match status" value="1"/>
</dbReference>
<gene>
    <name evidence="8" type="primary">glyS</name>
    <name evidence="9" type="ORF">HZY93_06875</name>
</gene>
<evidence type="ECO:0000256" key="5">
    <source>
        <dbReference type="ARBA" id="ARBA00022917"/>
    </source>
</evidence>
<dbReference type="HAMAP" id="MF_00255">
    <property type="entry name" value="Gly_tRNA_synth_beta"/>
    <property type="match status" value="1"/>
</dbReference>
<dbReference type="GO" id="GO:0004820">
    <property type="term" value="F:glycine-tRNA ligase activity"/>
    <property type="evidence" value="ECO:0007669"/>
    <property type="project" value="UniProtKB-UniRule"/>
</dbReference>
<dbReference type="EC" id="6.1.1.14" evidence="8"/>
<keyword evidence="8" id="KW-0963">Cytoplasm</keyword>
<evidence type="ECO:0000256" key="4">
    <source>
        <dbReference type="ARBA" id="ARBA00022840"/>
    </source>
</evidence>
<comment type="subunit">
    <text evidence="8">Tetramer of two alpha and two beta subunits.</text>
</comment>
<evidence type="ECO:0000256" key="8">
    <source>
        <dbReference type="HAMAP-Rule" id="MF_00255"/>
    </source>
</evidence>